<feature type="region of interest" description="Disordered" evidence="3">
    <location>
        <begin position="91"/>
        <end position="140"/>
    </location>
</feature>
<feature type="region of interest" description="Disordered" evidence="3">
    <location>
        <begin position="281"/>
        <end position="304"/>
    </location>
</feature>
<dbReference type="AlphaFoldDB" id="A0A8K0WZB4"/>
<feature type="region of interest" description="Disordered" evidence="3">
    <location>
        <begin position="1"/>
        <end position="79"/>
    </location>
</feature>
<dbReference type="PROSITE" id="PS50102">
    <property type="entry name" value="RRM"/>
    <property type="match status" value="1"/>
</dbReference>
<feature type="compositionally biased region" description="Basic and acidic residues" evidence="3">
    <location>
        <begin position="281"/>
        <end position="297"/>
    </location>
</feature>
<keyword evidence="1" id="KW-0507">mRNA processing</keyword>
<evidence type="ECO:0000313" key="6">
    <source>
        <dbReference type="EMBL" id="KAH7353299.1"/>
    </source>
</evidence>
<dbReference type="EMBL" id="JAGPXD010000005">
    <property type="protein sequence ID" value="KAH7353299.1"/>
    <property type="molecule type" value="Genomic_DNA"/>
</dbReference>
<evidence type="ECO:0000256" key="2">
    <source>
        <dbReference type="PROSITE-ProRule" id="PRU00176"/>
    </source>
</evidence>
<dbReference type="GO" id="GO:0006397">
    <property type="term" value="P:mRNA processing"/>
    <property type="evidence" value="ECO:0007669"/>
    <property type="project" value="UniProtKB-KW"/>
</dbReference>
<comment type="caution">
    <text evidence="6">The sequence shown here is derived from an EMBL/GenBank/DDBJ whole genome shotgun (WGS) entry which is preliminary data.</text>
</comment>
<dbReference type="SUPFAM" id="SSF101233">
    <property type="entry name" value="PWI domain"/>
    <property type="match status" value="1"/>
</dbReference>
<feature type="compositionally biased region" description="Low complexity" evidence="3">
    <location>
        <begin position="12"/>
        <end position="30"/>
    </location>
</feature>
<feature type="compositionally biased region" description="Basic and acidic residues" evidence="3">
    <location>
        <begin position="350"/>
        <end position="363"/>
    </location>
</feature>
<feature type="compositionally biased region" description="Acidic residues" evidence="3">
    <location>
        <begin position="420"/>
        <end position="430"/>
    </location>
</feature>
<evidence type="ECO:0000256" key="3">
    <source>
        <dbReference type="SAM" id="MobiDB-lite"/>
    </source>
</evidence>
<dbReference type="SUPFAM" id="SSF54928">
    <property type="entry name" value="RNA-binding domain, RBD"/>
    <property type="match status" value="1"/>
</dbReference>
<evidence type="ECO:0000259" key="5">
    <source>
        <dbReference type="PROSITE" id="PS51025"/>
    </source>
</evidence>
<dbReference type="InterPro" id="IPR002483">
    <property type="entry name" value="PWI_dom"/>
</dbReference>
<sequence>MAYNPYGAQGNPYGAPPSYGGFPGAGSAPGMAPPPGLGPPPGMSSAPGMAPPPGVQQSNNAQANRQSGLPPNFQAPVIPTNFDFSAPVIRLSALGGPKPGPSGDSGGRRDNGPPSGRQGLGMERESRGGPREHLQSLIPPSAEERLRTIFIHKIPESLSADESIERLLNAAGRLRRWESAASTLPVSKGAKFGFAMFDDIESFETAAEILKDIQVPKTRQAIKAEPSDDETANGVEMVQLQVTIDPNSLKYIESHKENHADDPGAEPRLQAAREAVKQVLDELAHPKKATATDRDGDATMGNNGGDVEVVNIPLAQDDELADIPAEMREVVAAEIASFRDRSIRRDMERLKREEEMEEQERNRNAPPRRSRLDTPPPESTPSGPRVPNAPAGPRGGGDGRGPVPFVNGGVYTADISLSREDEESSADDEELHQRQINKKKAEDDKRYHDAEHKWHNRERARQAALERERDREQQEEESFERRRAEQLDREKAWDDDRERDRKSHLYYRDHATWVRKRQQERAEEASRDEQDRQAEQAEALREQAEMKRARGIADSFLDRQAQEMEQRQQTVAAASAPAAPFKLSLGAAAQRAQASRTGPARRTMAEVEGLLDDEEQDGATKRQLIPIQFEPTTAADKMTEEELSNAVRALAQEIPSDKDGLWGWSVAWDHLDDSVIREKLRPFVEKKIVEYLGVQEELLVEVVEEHLRKHGKPDALVEELTGALDDEAEDMVKKLWRMVIFFTESEKRGYAA</sequence>
<keyword evidence="7" id="KW-1185">Reference proteome</keyword>
<protein>
    <recommendedName>
        <fullName evidence="8">PWI domain-containing protein</fullName>
    </recommendedName>
</protein>
<feature type="compositionally biased region" description="Low complexity" evidence="3">
    <location>
        <begin position="383"/>
        <end position="392"/>
    </location>
</feature>
<dbReference type="GO" id="GO:0005681">
    <property type="term" value="C:spliceosomal complex"/>
    <property type="evidence" value="ECO:0007669"/>
    <property type="project" value="TreeGrafter"/>
</dbReference>
<dbReference type="PANTHER" id="PTHR18806">
    <property type="entry name" value="RBM25 PROTEIN"/>
    <property type="match status" value="1"/>
</dbReference>
<feature type="compositionally biased region" description="Low complexity" evidence="3">
    <location>
        <begin position="56"/>
        <end position="67"/>
    </location>
</feature>
<feature type="domain" description="PWI" evidence="5">
    <location>
        <begin position="659"/>
        <end position="752"/>
    </location>
</feature>
<dbReference type="GO" id="GO:0003729">
    <property type="term" value="F:mRNA binding"/>
    <property type="evidence" value="ECO:0007669"/>
    <property type="project" value="TreeGrafter"/>
</dbReference>
<dbReference type="InterPro" id="IPR000504">
    <property type="entry name" value="RRM_dom"/>
</dbReference>
<dbReference type="OrthoDB" id="6275295at2759"/>
<dbReference type="PROSITE" id="PS51025">
    <property type="entry name" value="PWI"/>
    <property type="match status" value="1"/>
</dbReference>
<keyword evidence="2" id="KW-0694">RNA-binding</keyword>
<organism evidence="6 7">
    <name type="scientific">Plectosphaerella cucumerina</name>
    <dbReference type="NCBI Taxonomy" id="40658"/>
    <lineage>
        <taxon>Eukaryota</taxon>
        <taxon>Fungi</taxon>
        <taxon>Dikarya</taxon>
        <taxon>Ascomycota</taxon>
        <taxon>Pezizomycotina</taxon>
        <taxon>Sordariomycetes</taxon>
        <taxon>Hypocreomycetidae</taxon>
        <taxon>Glomerellales</taxon>
        <taxon>Plectosphaerellaceae</taxon>
        <taxon>Plectosphaerella</taxon>
    </lineage>
</organism>
<dbReference type="Proteomes" id="UP000813385">
    <property type="component" value="Unassembled WGS sequence"/>
</dbReference>
<evidence type="ECO:0000259" key="4">
    <source>
        <dbReference type="PROSITE" id="PS50102"/>
    </source>
</evidence>
<gene>
    <name evidence="6" type="ORF">B0T11DRAFT_331251</name>
</gene>
<evidence type="ECO:0008006" key="8">
    <source>
        <dbReference type="Google" id="ProtNLM"/>
    </source>
</evidence>
<dbReference type="Gene3D" id="1.20.1390.10">
    <property type="entry name" value="PWI domain"/>
    <property type="match status" value="1"/>
</dbReference>
<evidence type="ECO:0000313" key="7">
    <source>
        <dbReference type="Proteomes" id="UP000813385"/>
    </source>
</evidence>
<feature type="compositionally biased region" description="Basic and acidic residues" evidence="3">
    <location>
        <begin position="479"/>
        <end position="547"/>
    </location>
</feature>
<feature type="compositionally biased region" description="Pro residues" evidence="3">
    <location>
        <begin position="31"/>
        <end position="42"/>
    </location>
</feature>
<feature type="compositionally biased region" description="Basic and acidic residues" evidence="3">
    <location>
        <begin position="122"/>
        <end position="134"/>
    </location>
</feature>
<accession>A0A8K0WZB4</accession>
<name>A0A8K0WZB4_9PEZI</name>
<evidence type="ECO:0000256" key="1">
    <source>
        <dbReference type="ARBA" id="ARBA00022664"/>
    </source>
</evidence>
<reference evidence="6" key="1">
    <citation type="journal article" date="2021" name="Nat. Commun.">
        <title>Genetic determinants of endophytism in the Arabidopsis root mycobiome.</title>
        <authorList>
            <person name="Mesny F."/>
            <person name="Miyauchi S."/>
            <person name="Thiergart T."/>
            <person name="Pickel B."/>
            <person name="Atanasova L."/>
            <person name="Karlsson M."/>
            <person name="Huettel B."/>
            <person name="Barry K.W."/>
            <person name="Haridas S."/>
            <person name="Chen C."/>
            <person name="Bauer D."/>
            <person name="Andreopoulos W."/>
            <person name="Pangilinan J."/>
            <person name="LaButti K."/>
            <person name="Riley R."/>
            <person name="Lipzen A."/>
            <person name="Clum A."/>
            <person name="Drula E."/>
            <person name="Henrissat B."/>
            <person name="Kohler A."/>
            <person name="Grigoriev I.V."/>
            <person name="Martin F.M."/>
            <person name="Hacquard S."/>
        </authorList>
    </citation>
    <scope>NUCLEOTIDE SEQUENCE</scope>
    <source>
        <strain evidence="6">MPI-CAGE-AT-0016</strain>
    </source>
</reference>
<proteinExistence type="predicted"/>
<dbReference type="InterPro" id="IPR036483">
    <property type="entry name" value="PWI_dom_sf"/>
</dbReference>
<feature type="compositionally biased region" description="Basic and acidic residues" evidence="3">
    <location>
        <begin position="439"/>
        <end position="472"/>
    </location>
</feature>
<feature type="domain" description="RRM" evidence="4">
    <location>
        <begin position="147"/>
        <end position="229"/>
    </location>
</feature>
<dbReference type="PANTHER" id="PTHR18806:SF4">
    <property type="entry name" value="RNA-BINDING PROTEIN 25"/>
    <property type="match status" value="1"/>
</dbReference>
<dbReference type="SMART" id="SM00311">
    <property type="entry name" value="PWI"/>
    <property type="match status" value="1"/>
</dbReference>
<dbReference type="InterPro" id="IPR052768">
    <property type="entry name" value="RBM25"/>
</dbReference>
<dbReference type="Pfam" id="PF01480">
    <property type="entry name" value="PWI"/>
    <property type="match status" value="1"/>
</dbReference>
<feature type="region of interest" description="Disordered" evidence="3">
    <location>
        <begin position="350"/>
        <end position="547"/>
    </location>
</feature>
<dbReference type="InterPro" id="IPR035979">
    <property type="entry name" value="RBD_domain_sf"/>
</dbReference>